<dbReference type="InterPro" id="IPR057687">
    <property type="entry name" value="DUF7927"/>
</dbReference>
<dbReference type="AlphaFoldDB" id="A0A318M3J2"/>
<dbReference type="InterPro" id="IPR011044">
    <property type="entry name" value="Quino_amine_DH_bsu"/>
</dbReference>
<name>A0A318M3J2_9BIFI</name>
<keyword evidence="2" id="KW-0812">Transmembrane</keyword>
<dbReference type="PANTHER" id="PTHR36220:SF1">
    <property type="entry name" value="GAMMA TUBULIN COMPLEX COMPONENT C-TERMINAL DOMAIN-CONTAINING PROTEIN"/>
    <property type="match status" value="1"/>
</dbReference>
<feature type="transmembrane region" description="Helical" evidence="2">
    <location>
        <begin position="898"/>
        <end position="918"/>
    </location>
</feature>
<comment type="caution">
    <text evidence="4">The sequence shown here is derived from an EMBL/GenBank/DDBJ whole genome shotgun (WGS) entry which is preliminary data.</text>
</comment>
<feature type="domain" description="DUF7927" evidence="3">
    <location>
        <begin position="619"/>
        <end position="730"/>
    </location>
</feature>
<accession>A0A318M3J2</accession>
<dbReference type="EMBL" id="QGLL01000009">
    <property type="protein sequence ID" value="PXY81550.1"/>
    <property type="molecule type" value="Genomic_DNA"/>
</dbReference>
<keyword evidence="2" id="KW-1133">Transmembrane helix</keyword>
<evidence type="ECO:0000259" key="3">
    <source>
        <dbReference type="Pfam" id="PF25549"/>
    </source>
</evidence>
<dbReference type="PANTHER" id="PTHR36220">
    <property type="entry name" value="UNNAMED PRODUCT"/>
    <property type="match status" value="1"/>
</dbReference>
<feature type="region of interest" description="Disordered" evidence="1">
    <location>
        <begin position="859"/>
        <end position="878"/>
    </location>
</feature>
<sequence length="925" mass="94568">MVCLALSAFALTAAARRGDDGRDIARSTGVGVRSGLVAGSRLPGNDKSDFPRLVQDARFTGGDRVGYGAAAFGKRLAYVESQGVPGGSGDGAVVVQTLSSDSNGVSAWSGDADSASAPAGSVRIAAPAAVSGFGYQVALNDQYVVVGAKWSQEVLVFDLSGSLVRTIGAPADSDRYEVDNFGESLALDGNSLVIGAPNSTVDDVDDAGMGFVVDLSDAASVPTPLLAPKGDASIVEGALAGQTVAVHGGSVALGAPGQERTVAGVDSLTGGVQLFSGSGFVRDLNVDKAQGSYPAANASTARAGLGRSLAFSSDGGQVLAGDPSWDSSTQWAEQRGVVYRFNVADGSVNSTLKGKEGAQYFGSSVAVGDAPDGRDTVFVGYRDGAGAGRVAGYAVPAKGSEAQRATFQPLDAAGEDGFGSLGLLGGALVANTFTENGIGYRNLLVSARGGVYHFGTPIPLKLSKSADHTEGSRVFPGQRLTYTLTAVNPNRGAVETVLADDLSGVLPYSQSGTVDNVKVSTDPAGAAPGAPVVDVDAARLTWKGAVPGESAQGPGKVTVTYSVTVLRSQDASYYQGSIENTFVSDYSQDEPKTSNGLGRIEVNKRLLAVSSDGALTPVTEGSSVAFGQRYVYEVTVSNPLPADAIADPVDVTVSDDMHDVADDASVESASLVGDSPIGVVTWNDASSPGKVVWKGTLDKGQQAVVRIQVTTYPADHSPAGDHKLINQAMNNRGPDSVSVKNDVSSVDLGKGAFGSATSSEGVSSVRKGKDLFYRVTYRNSTGVTVYDASLKDDLSGVLGSAGKPMDLSAVSSVTNHKVAAPTFDEASGVLSWSDSSGVAPGETVTVSYRVTVKSDAHSGSSLVNGVQSPQSGQRPTTRVNVQGMDPVSHLPFTGGSHVLWLVLALILGVFLVSAGYAANRYTSRR</sequence>
<feature type="domain" description="DUF7927" evidence="3">
    <location>
        <begin position="460"/>
        <end position="585"/>
    </location>
</feature>
<keyword evidence="2" id="KW-0472">Membrane</keyword>
<reference evidence="4 5" key="1">
    <citation type="submission" date="2018-05" db="EMBL/GenBank/DDBJ databases">
        <title>Reference genomes for bee gut microbiota database.</title>
        <authorList>
            <person name="Ellegaard K.M."/>
        </authorList>
    </citation>
    <scope>NUCLEOTIDE SEQUENCE [LARGE SCALE GENOMIC DNA]</scope>
    <source>
        <strain evidence="4 5">ESL0200</strain>
    </source>
</reference>
<dbReference type="SUPFAM" id="SSF50969">
    <property type="entry name" value="YVTN repeat-like/Quinoprotein amine dehydrogenase"/>
    <property type="match status" value="1"/>
</dbReference>
<gene>
    <name evidence="4" type="ORF">DKK75_07415</name>
</gene>
<feature type="domain" description="DUF7927" evidence="3">
    <location>
        <begin position="763"/>
        <end position="878"/>
    </location>
</feature>
<organism evidence="4 5">
    <name type="scientific">Bifidobacterium asteroides</name>
    <dbReference type="NCBI Taxonomy" id="1684"/>
    <lineage>
        <taxon>Bacteria</taxon>
        <taxon>Bacillati</taxon>
        <taxon>Actinomycetota</taxon>
        <taxon>Actinomycetes</taxon>
        <taxon>Bifidobacteriales</taxon>
        <taxon>Bifidobacteriaceae</taxon>
        <taxon>Bifidobacterium</taxon>
    </lineage>
</organism>
<dbReference type="Proteomes" id="UP000247744">
    <property type="component" value="Unassembled WGS sequence"/>
</dbReference>
<protein>
    <recommendedName>
        <fullName evidence="3">DUF7927 domain-containing protein</fullName>
    </recommendedName>
</protein>
<evidence type="ECO:0000313" key="5">
    <source>
        <dbReference type="Proteomes" id="UP000247744"/>
    </source>
</evidence>
<dbReference type="Pfam" id="PF25549">
    <property type="entry name" value="DUF7927"/>
    <property type="match status" value="3"/>
</dbReference>
<proteinExistence type="predicted"/>
<dbReference type="InterPro" id="IPR028994">
    <property type="entry name" value="Integrin_alpha_N"/>
</dbReference>
<evidence type="ECO:0000256" key="1">
    <source>
        <dbReference type="SAM" id="MobiDB-lite"/>
    </source>
</evidence>
<evidence type="ECO:0000256" key="2">
    <source>
        <dbReference type="SAM" id="Phobius"/>
    </source>
</evidence>
<dbReference type="Gene3D" id="2.130.10.130">
    <property type="entry name" value="Integrin alpha, N-terminal"/>
    <property type="match status" value="1"/>
</dbReference>
<evidence type="ECO:0000313" key="4">
    <source>
        <dbReference type="EMBL" id="PXY81550.1"/>
    </source>
</evidence>